<gene>
    <name evidence="1" type="ORF">LEP1GSC081_4468</name>
</gene>
<evidence type="ECO:0000313" key="2">
    <source>
        <dbReference type="Proteomes" id="UP000006253"/>
    </source>
</evidence>
<reference evidence="1 2" key="1">
    <citation type="submission" date="2012-10" db="EMBL/GenBank/DDBJ databases">
        <authorList>
            <person name="Harkins D.M."/>
            <person name="Durkin A.S."/>
            <person name="Brinkac L.M."/>
            <person name="Selengut J.D."/>
            <person name="Sanka R."/>
            <person name="DePew J."/>
            <person name="Purushe J."/>
            <person name="Peacock S.J."/>
            <person name="Thaipadungpanit J."/>
            <person name="Wuthiekanun V.W."/>
            <person name="Day N.P."/>
            <person name="Vinetz J.M."/>
            <person name="Sutton G.G."/>
            <person name="Nelson W.C."/>
            <person name="Fouts D.E."/>
        </authorList>
    </citation>
    <scope>NUCLEOTIDE SEQUENCE [LARGE SCALE GENOMIC DNA]</scope>
    <source>
        <strain evidence="1 2">H1</strain>
    </source>
</reference>
<protein>
    <recommendedName>
        <fullName evidence="3">DUF4376 domain-containing protein</fullName>
    </recommendedName>
</protein>
<dbReference type="EMBL" id="AHMY02000050">
    <property type="protein sequence ID" value="EKO15148.1"/>
    <property type="molecule type" value="Genomic_DNA"/>
</dbReference>
<organism evidence="1 2">
    <name type="scientific">Leptospira kirschneri str. H1</name>
    <dbReference type="NCBI Taxonomy" id="1049966"/>
    <lineage>
        <taxon>Bacteria</taxon>
        <taxon>Pseudomonadati</taxon>
        <taxon>Spirochaetota</taxon>
        <taxon>Spirochaetia</taxon>
        <taxon>Leptospirales</taxon>
        <taxon>Leptospiraceae</taxon>
        <taxon>Leptospira</taxon>
    </lineage>
</organism>
<dbReference type="RefSeq" id="WP_004765961.1">
    <property type="nucleotide sequence ID" value="NZ_AHMY02000050.1"/>
</dbReference>
<accession>A0A0E2B1M2</accession>
<evidence type="ECO:0000313" key="1">
    <source>
        <dbReference type="EMBL" id="EKO15148.1"/>
    </source>
</evidence>
<dbReference type="AlphaFoldDB" id="A0A0E2B1M2"/>
<sequence>MNYILEKSNQKVIWINTDPNRLIGEKAWGNFKPNQHEIVYSLHYNPEIGETFLAEIKDGVTQDFIPEKVYNKITGEERVLQSWEDKIDLDTETEMEPLKDSTGKLAEYQKYTDSGWIINQERKKESLLERNSQTFYSKINSYRSTVNYRNTSWDSGKTYLENIQKTLTLYNKQRISTIPEWRDTNDQFHSLNVEELSELSDLIELDLFNAGRILYSKKWEMEEKIRNLKPEEFLDLSLTWALS</sequence>
<evidence type="ECO:0008006" key="3">
    <source>
        <dbReference type="Google" id="ProtNLM"/>
    </source>
</evidence>
<proteinExistence type="predicted"/>
<comment type="caution">
    <text evidence="1">The sequence shown here is derived from an EMBL/GenBank/DDBJ whole genome shotgun (WGS) entry which is preliminary data.</text>
</comment>
<name>A0A0E2B1M2_9LEPT</name>
<dbReference type="Proteomes" id="UP000006253">
    <property type="component" value="Unassembled WGS sequence"/>
</dbReference>